<organism evidence="1 2">
    <name type="scientific">Caligus rogercresseyi</name>
    <name type="common">Sea louse</name>
    <dbReference type="NCBI Taxonomy" id="217165"/>
    <lineage>
        <taxon>Eukaryota</taxon>
        <taxon>Metazoa</taxon>
        <taxon>Ecdysozoa</taxon>
        <taxon>Arthropoda</taxon>
        <taxon>Crustacea</taxon>
        <taxon>Multicrustacea</taxon>
        <taxon>Hexanauplia</taxon>
        <taxon>Copepoda</taxon>
        <taxon>Siphonostomatoida</taxon>
        <taxon>Caligidae</taxon>
        <taxon>Caligus</taxon>
    </lineage>
</organism>
<accession>A0A7T8HGD5</accession>
<gene>
    <name evidence="1" type="ORF">FKW44_009928</name>
</gene>
<reference evidence="2" key="1">
    <citation type="submission" date="2021-01" db="EMBL/GenBank/DDBJ databases">
        <title>Caligus Genome Assembly.</title>
        <authorList>
            <person name="Gallardo-Escarate C."/>
        </authorList>
    </citation>
    <scope>NUCLEOTIDE SEQUENCE [LARGE SCALE GENOMIC DNA]</scope>
</reference>
<feature type="non-terminal residue" evidence="1">
    <location>
        <position position="1"/>
    </location>
</feature>
<name>A0A7T8HGD5_CALRO</name>
<evidence type="ECO:0000313" key="2">
    <source>
        <dbReference type="Proteomes" id="UP000595437"/>
    </source>
</evidence>
<dbReference type="Proteomes" id="UP000595437">
    <property type="component" value="Chromosome 6"/>
</dbReference>
<sequence>PFFLRLDVTYPSFIMKKNLICSFLNLLALIQQHTKKWLKHCVCTRAPKAMLFILKQEGRHLIDSSGVINQGKQRLPTSMIII</sequence>
<dbReference type="AlphaFoldDB" id="A0A7T8HGD5"/>
<keyword evidence="2" id="KW-1185">Reference proteome</keyword>
<proteinExistence type="predicted"/>
<protein>
    <submittedName>
        <fullName evidence="1">Uncharacterized protein</fullName>
    </submittedName>
</protein>
<dbReference type="EMBL" id="CP045895">
    <property type="protein sequence ID" value="QQP49306.1"/>
    <property type="molecule type" value="Genomic_DNA"/>
</dbReference>
<evidence type="ECO:0000313" key="1">
    <source>
        <dbReference type="EMBL" id="QQP49306.1"/>
    </source>
</evidence>